<dbReference type="InterPro" id="IPR036928">
    <property type="entry name" value="AS_sf"/>
</dbReference>
<dbReference type="Pfam" id="PF01425">
    <property type="entry name" value="Amidase"/>
    <property type="match status" value="1"/>
</dbReference>
<feature type="active site" description="Acyl-ester intermediate" evidence="8">
    <location>
        <position position="174"/>
    </location>
</feature>
<comment type="function">
    <text evidence="6 8">Allows the formation of correctly charged Gln-tRNA(Gln) through the transamidation of misacylated Glu-tRNA(Gln) in organisms which lack glutaminyl-tRNA synthetase. The reaction takes place in the presence of glutamine and ATP through an activated gamma-phospho-Glu-tRNA(Gln).</text>
</comment>
<dbReference type="SUPFAM" id="SSF75304">
    <property type="entry name" value="Amidase signature (AS) enzymes"/>
    <property type="match status" value="1"/>
</dbReference>
<dbReference type="Gene3D" id="3.90.1300.10">
    <property type="entry name" value="Amidase signature (AS) domain"/>
    <property type="match status" value="1"/>
</dbReference>
<evidence type="ECO:0000256" key="6">
    <source>
        <dbReference type="ARBA" id="ARBA00025295"/>
    </source>
</evidence>
<dbReference type="EMBL" id="LXQE01000147">
    <property type="protein sequence ID" value="RCJ36736.1"/>
    <property type="molecule type" value="Genomic_DNA"/>
</dbReference>
<dbReference type="PANTHER" id="PTHR11895:SF151">
    <property type="entry name" value="GLUTAMYL-TRNA(GLN) AMIDOTRANSFERASE SUBUNIT A"/>
    <property type="match status" value="1"/>
</dbReference>
<dbReference type="GO" id="GO:0016740">
    <property type="term" value="F:transferase activity"/>
    <property type="evidence" value="ECO:0007669"/>
    <property type="project" value="UniProtKB-KW"/>
</dbReference>
<evidence type="ECO:0000313" key="10">
    <source>
        <dbReference type="EMBL" id="RCJ36736.1"/>
    </source>
</evidence>
<dbReference type="EC" id="6.3.5.7" evidence="8"/>
<dbReference type="Proteomes" id="UP000252085">
    <property type="component" value="Unassembled WGS sequence"/>
</dbReference>
<evidence type="ECO:0000259" key="9">
    <source>
        <dbReference type="Pfam" id="PF01425"/>
    </source>
</evidence>
<evidence type="ECO:0000256" key="5">
    <source>
        <dbReference type="ARBA" id="ARBA00022917"/>
    </source>
</evidence>
<evidence type="ECO:0000256" key="7">
    <source>
        <dbReference type="ARBA" id="ARBA00047407"/>
    </source>
</evidence>
<evidence type="ECO:0000256" key="1">
    <source>
        <dbReference type="ARBA" id="ARBA00008069"/>
    </source>
</evidence>
<dbReference type="NCBIfam" id="TIGR00132">
    <property type="entry name" value="gatA"/>
    <property type="match status" value="1"/>
</dbReference>
<keyword evidence="3 8" id="KW-0547">Nucleotide-binding</keyword>
<evidence type="ECO:0000313" key="11">
    <source>
        <dbReference type="Proteomes" id="UP000252085"/>
    </source>
</evidence>
<evidence type="ECO:0000256" key="4">
    <source>
        <dbReference type="ARBA" id="ARBA00022840"/>
    </source>
</evidence>
<organism evidence="10 11">
    <name type="scientific">Nostoc punctiforme NIES-2108</name>
    <dbReference type="NCBI Taxonomy" id="1356359"/>
    <lineage>
        <taxon>Bacteria</taxon>
        <taxon>Bacillati</taxon>
        <taxon>Cyanobacteriota</taxon>
        <taxon>Cyanophyceae</taxon>
        <taxon>Nostocales</taxon>
        <taxon>Nostocaceae</taxon>
        <taxon>Nostoc</taxon>
    </lineage>
</organism>
<dbReference type="PANTHER" id="PTHR11895">
    <property type="entry name" value="TRANSAMIDASE"/>
    <property type="match status" value="1"/>
</dbReference>
<keyword evidence="2 8" id="KW-0436">Ligase</keyword>
<keyword evidence="10" id="KW-0808">Transferase</keyword>
<sequence>MASIRELHHQLVKKERSAVEITQEALERIQALEPKLHSFLCVTADRALEQADAVDAKIAAGEEIGLLAGIPVGIKDNMCTKGIPTTCASRILENFVPPYESTATQKLADAGAVMVGKTNLDEFAMGSSTENSAYQVTANPWDLSRVPGGSSGGSAAAVAAQECVVALGSDTGGSIRQPASFCGVVGMKPTYGLVSRYGLVAYASSLDQIGPFGNTVEDAAILLSAIAGYDPKDSTSLKVAIPNYAASLKPNFKPRGQLRIGIIKETFGEGLDPVVEQAVTKAVDQLQSLGAEIHIISCPRFRYGLPTYYIIAPSEASANLARYDGVKYGYRAPDADNLLSMYTRTRAAGFGTEVKRRIMIGTYALSAGYYDAYYLKAQKVRTLIKQDFEKAFGAVDVLVCPTSPTTAFKAGEKTTDPLSMYLTDLMTIPVNLAGLPSLSLPCGFDDQGLPIGLQLIGNVLREDLLFQVAYAYEQSTTWHLRKPQIS</sequence>
<evidence type="ECO:0000256" key="8">
    <source>
        <dbReference type="HAMAP-Rule" id="MF_00120"/>
    </source>
</evidence>
<dbReference type="GO" id="GO:0005524">
    <property type="term" value="F:ATP binding"/>
    <property type="evidence" value="ECO:0007669"/>
    <property type="project" value="UniProtKB-KW"/>
</dbReference>
<comment type="subunit">
    <text evidence="8">Heterotrimer of A, B and C subunits.</text>
</comment>
<comment type="caution">
    <text evidence="10">The sequence shown here is derived from an EMBL/GenBank/DDBJ whole genome shotgun (WGS) entry which is preliminary data.</text>
</comment>
<comment type="catalytic activity">
    <reaction evidence="7 8">
        <text>L-glutamyl-tRNA(Gln) + L-glutamine + ATP + H2O = L-glutaminyl-tRNA(Gln) + L-glutamate + ADP + phosphate + H(+)</text>
        <dbReference type="Rhea" id="RHEA:17521"/>
        <dbReference type="Rhea" id="RHEA-COMP:9681"/>
        <dbReference type="Rhea" id="RHEA-COMP:9684"/>
        <dbReference type="ChEBI" id="CHEBI:15377"/>
        <dbReference type="ChEBI" id="CHEBI:15378"/>
        <dbReference type="ChEBI" id="CHEBI:29985"/>
        <dbReference type="ChEBI" id="CHEBI:30616"/>
        <dbReference type="ChEBI" id="CHEBI:43474"/>
        <dbReference type="ChEBI" id="CHEBI:58359"/>
        <dbReference type="ChEBI" id="CHEBI:78520"/>
        <dbReference type="ChEBI" id="CHEBI:78521"/>
        <dbReference type="ChEBI" id="CHEBI:456216"/>
        <dbReference type="EC" id="6.3.5.7"/>
    </reaction>
</comment>
<name>A0A367RJJ7_NOSPU</name>
<dbReference type="GO" id="GO:0050567">
    <property type="term" value="F:glutaminyl-tRNA synthase (glutamine-hydrolyzing) activity"/>
    <property type="evidence" value="ECO:0007669"/>
    <property type="project" value="UniProtKB-UniRule"/>
</dbReference>
<evidence type="ECO:0000256" key="3">
    <source>
        <dbReference type="ARBA" id="ARBA00022741"/>
    </source>
</evidence>
<accession>A0A367RJJ7</accession>
<dbReference type="InterPro" id="IPR023631">
    <property type="entry name" value="Amidase_dom"/>
</dbReference>
<reference evidence="10 11" key="1">
    <citation type="submission" date="2016-04" db="EMBL/GenBank/DDBJ databases">
        <authorList>
            <person name="Evans L.H."/>
            <person name="Alamgir A."/>
            <person name="Owens N."/>
            <person name="Weber N.D."/>
            <person name="Virtaneva K."/>
            <person name="Barbian K."/>
            <person name="Babar A."/>
            <person name="Rosenke K."/>
        </authorList>
    </citation>
    <scope>NUCLEOTIDE SEQUENCE [LARGE SCALE GENOMIC DNA]</scope>
    <source>
        <strain evidence="10">NIES-2108</strain>
    </source>
</reference>
<gene>
    <name evidence="8 10" type="primary">gatA</name>
    <name evidence="10" type="ORF">A6769_14615</name>
</gene>
<dbReference type="InterPro" id="IPR000120">
    <property type="entry name" value="Amidase"/>
</dbReference>
<dbReference type="InterPro" id="IPR020556">
    <property type="entry name" value="Amidase_CS"/>
</dbReference>
<feature type="active site" description="Charge relay system" evidence="8">
    <location>
        <position position="150"/>
    </location>
</feature>
<feature type="active site" description="Charge relay system" evidence="8">
    <location>
        <position position="75"/>
    </location>
</feature>
<keyword evidence="5 8" id="KW-0648">Protein biosynthesis</keyword>
<evidence type="ECO:0000256" key="2">
    <source>
        <dbReference type="ARBA" id="ARBA00022598"/>
    </source>
</evidence>
<dbReference type="GO" id="GO:0006412">
    <property type="term" value="P:translation"/>
    <property type="evidence" value="ECO:0007669"/>
    <property type="project" value="UniProtKB-UniRule"/>
</dbReference>
<proteinExistence type="inferred from homology"/>
<comment type="similarity">
    <text evidence="1 8">Belongs to the amidase family. GatA subfamily.</text>
</comment>
<dbReference type="HAMAP" id="MF_00120">
    <property type="entry name" value="GatA"/>
    <property type="match status" value="1"/>
</dbReference>
<dbReference type="PROSITE" id="PS00571">
    <property type="entry name" value="AMIDASES"/>
    <property type="match status" value="1"/>
</dbReference>
<dbReference type="AlphaFoldDB" id="A0A367RJJ7"/>
<keyword evidence="4 8" id="KW-0067">ATP-binding</keyword>
<dbReference type="InterPro" id="IPR004412">
    <property type="entry name" value="GatA"/>
</dbReference>
<dbReference type="GO" id="GO:0030956">
    <property type="term" value="C:glutamyl-tRNA(Gln) amidotransferase complex"/>
    <property type="evidence" value="ECO:0007669"/>
    <property type="project" value="InterPro"/>
</dbReference>
<feature type="domain" description="Amidase" evidence="9">
    <location>
        <begin position="20"/>
        <end position="465"/>
    </location>
</feature>
<protein>
    <recommendedName>
        <fullName evidence="8">Glutamyl-tRNA(Gln) amidotransferase subunit A</fullName>
        <shortName evidence="8">Glu-ADT subunit A</shortName>
        <ecNumber evidence="8">6.3.5.7</ecNumber>
    </recommendedName>
</protein>